<feature type="compositionally biased region" description="Basic residues" evidence="1">
    <location>
        <begin position="1"/>
        <end position="15"/>
    </location>
</feature>
<keyword evidence="3" id="KW-1185">Reference proteome</keyword>
<dbReference type="STRING" id="690879.TSACC_22591"/>
<feature type="region of interest" description="Disordered" evidence="1">
    <location>
        <begin position="1"/>
        <end position="49"/>
    </location>
</feature>
<evidence type="ECO:0000256" key="1">
    <source>
        <dbReference type="SAM" id="MobiDB-lite"/>
    </source>
</evidence>
<dbReference type="OrthoDB" id="9905649at2"/>
<evidence type="ECO:0000313" key="2">
    <source>
        <dbReference type="EMBL" id="GAT34167.1"/>
    </source>
</evidence>
<dbReference type="Proteomes" id="UP000076023">
    <property type="component" value="Unassembled WGS sequence"/>
</dbReference>
<gene>
    <name evidence="2" type="ORF">TSACC_22591</name>
</gene>
<comment type="caution">
    <text evidence="2">The sequence shown here is derived from an EMBL/GenBank/DDBJ whole genome shotgun (WGS) entry which is preliminary data.</text>
</comment>
<dbReference type="RefSeq" id="WP_075079823.1">
    <property type="nucleotide sequence ID" value="NZ_BDCO01000002.1"/>
</dbReference>
<organism evidence="2 3">
    <name type="scientific">Terrimicrobium sacchariphilum</name>
    <dbReference type="NCBI Taxonomy" id="690879"/>
    <lineage>
        <taxon>Bacteria</taxon>
        <taxon>Pseudomonadati</taxon>
        <taxon>Verrucomicrobiota</taxon>
        <taxon>Terrimicrobiia</taxon>
        <taxon>Terrimicrobiales</taxon>
        <taxon>Terrimicrobiaceae</taxon>
        <taxon>Terrimicrobium</taxon>
    </lineage>
</organism>
<dbReference type="EMBL" id="BDCO01000002">
    <property type="protein sequence ID" value="GAT34167.1"/>
    <property type="molecule type" value="Genomic_DNA"/>
</dbReference>
<dbReference type="AlphaFoldDB" id="A0A146GBL6"/>
<name>A0A146GBL6_TERSA</name>
<dbReference type="InParanoid" id="A0A146GBL6"/>
<feature type="compositionally biased region" description="Low complexity" evidence="1">
    <location>
        <begin position="16"/>
        <end position="26"/>
    </location>
</feature>
<reference evidence="3" key="1">
    <citation type="journal article" date="2017" name="Genome Announc.">
        <title>Draft Genome Sequence of Terrimicrobium sacchariphilum NM-5T, a Facultative Anaerobic Soil Bacterium of the Class Spartobacteria.</title>
        <authorList>
            <person name="Qiu Y.L."/>
            <person name="Tourlousse D.M."/>
            <person name="Matsuura N."/>
            <person name="Ohashi A."/>
            <person name="Sekiguchi Y."/>
        </authorList>
    </citation>
    <scope>NUCLEOTIDE SEQUENCE [LARGE SCALE GENOMIC DNA]</scope>
    <source>
        <strain evidence="3">NM-5</strain>
    </source>
</reference>
<protein>
    <submittedName>
        <fullName evidence="2">Uncharacterized protein</fullName>
    </submittedName>
</protein>
<proteinExistence type="predicted"/>
<evidence type="ECO:0000313" key="3">
    <source>
        <dbReference type="Proteomes" id="UP000076023"/>
    </source>
</evidence>
<sequence length="118" mass="12223">MAKKPTKKAASKSPKKPAAAKAAPKTKTAKKTTKPAATKSSTRPLGAREQKLANSALKLVDEAAALLRKGINTTADVSEKNRLAAKKRAHGLLNKATSSLSSILGSSSDALHKVIGKI</sequence>
<accession>A0A146GBL6</accession>